<evidence type="ECO:0000259" key="3">
    <source>
        <dbReference type="Pfam" id="PF04453"/>
    </source>
</evidence>
<protein>
    <recommendedName>
        <fullName evidence="2">LPS-assembly protein LptD</fullName>
    </recommendedName>
</protein>
<dbReference type="GO" id="GO:0015920">
    <property type="term" value="P:lipopolysaccharide transport"/>
    <property type="evidence" value="ECO:0007669"/>
    <property type="project" value="InterPro"/>
</dbReference>
<dbReference type="GO" id="GO:0009279">
    <property type="term" value="C:cell outer membrane"/>
    <property type="evidence" value="ECO:0007669"/>
    <property type="project" value="UniProtKB-SubCell"/>
</dbReference>
<comment type="subunit">
    <text evidence="2">Component of the lipopolysaccharide transport and assembly complex. Interacts with LptE and LptA.</text>
</comment>
<keyword evidence="1 2" id="KW-0732">Signal</keyword>
<dbReference type="STRING" id="1070319.CAGGBEG34_250030"/>
<proteinExistence type="inferred from homology"/>
<dbReference type="HAMAP" id="MF_01411">
    <property type="entry name" value="LPS_assembly_LptD"/>
    <property type="match status" value="1"/>
</dbReference>
<gene>
    <name evidence="4" type="primary">imp</name>
    <name evidence="2" type="synonym">lptD</name>
    <name evidence="4" type="ORF">CAGGBEG34_250030</name>
</gene>
<evidence type="ECO:0000313" key="5">
    <source>
        <dbReference type="Proteomes" id="UP000054051"/>
    </source>
</evidence>
<evidence type="ECO:0000256" key="2">
    <source>
        <dbReference type="HAMAP-Rule" id="MF_01411"/>
    </source>
</evidence>
<dbReference type="Pfam" id="PF04453">
    <property type="entry name" value="LptD"/>
    <property type="match status" value="1"/>
</dbReference>
<dbReference type="InterPro" id="IPR020889">
    <property type="entry name" value="LipoPS_assembly_LptD"/>
</dbReference>
<evidence type="ECO:0000256" key="1">
    <source>
        <dbReference type="ARBA" id="ARBA00022729"/>
    </source>
</evidence>
<dbReference type="GO" id="GO:1990351">
    <property type="term" value="C:transporter complex"/>
    <property type="evidence" value="ECO:0007669"/>
    <property type="project" value="TreeGrafter"/>
</dbReference>
<reference evidence="4 5" key="1">
    <citation type="submission" date="2011-08" db="EMBL/GenBank/DDBJ databases">
        <title>The genome of the obligate endobacterium of an arbuscular mycorrhizal fungus reveals an interphylum network of nutritional interactions.</title>
        <authorList>
            <person name="Ghignone S."/>
            <person name="Salvioli A."/>
            <person name="Anca I."/>
            <person name="Lumini E."/>
            <person name="Ortu G."/>
            <person name="Petiti L."/>
            <person name="Cruveiller S."/>
            <person name="Bianciotto V."/>
            <person name="Piffanelli P."/>
            <person name="Lanfranco L."/>
            <person name="Bonfante P."/>
        </authorList>
    </citation>
    <scope>NUCLEOTIDE SEQUENCE [LARGE SCALE GENOMIC DNA]</scope>
    <source>
        <strain evidence="4 5">BEG34</strain>
    </source>
</reference>
<sequence length="770" mass="85755">MPAMFAGMPLVANAELPLTLAPQLEEHFLHPLRAGDADAKSGAKFVRGARIEVQGDQAVTISGDAEVRAHATVIKGDRLHYDAESDRADAYGNVRIIHRGNTFTGPEAHLNVNTVEGYLLSPTYHFNITGGSGRAQRIDVLGPERLAVTRGSYTGCACTGRPDWLIRAQRVELDTGADRGVARNGTLFFYGVPVFASPYLSFPLSDARASGFLPPKVGLSSTAGLDITVPYYFNIAPNDDLTLYPRITTRRSAQLGAEYRYLMPTYSGAIHMEYMPRDVVLKKSRYALNMQHDHALGAGLDAYLDYQRVSDEMYPADLAASDILLNGAQFLFPQEAGLRYQKGPWSALMRVQRWQTLPPSEPPYGREPELKLEYRNHFADRIHVGVEGNYSRFRIRNPVAVHQLQKNEASQATEGQRVHLKPALSYELLRAPGYFLIPALQAHLAAYQLSRIGSDAPQGQPRNARVAVPTFSVDGGLIFERPIGAIWPFGHPSIQTLEPRLYYVYTPYRNQDFMPIFDTAESDFGFGEIYTPNTFSGNDRIADANRVTLGLTSRFMEPGRGAEQARLMIAQQYYFRQQRLTLKPGQARAQANHSDLLLGAAWNPNGALSAETTLQFNTDSKHSIRSNMALSWHPAPYRVFNVDYRYTRANETLGREPIKQIALSAQWPLGRRWTGIGRLNYALDTKRVVDGLAGFQYDADCWRLGAAVQHFANGVDMNNANRKGTRVLAQLELKGLSKVDNGLIERFRASVPGYMPLPAPLPPSRFSLYE</sequence>
<comment type="similarity">
    <text evidence="2">Belongs to the LptD family.</text>
</comment>
<dbReference type="eggNOG" id="COG1452">
    <property type="taxonomic scope" value="Bacteria"/>
</dbReference>
<dbReference type="Gene3D" id="2.60.450.10">
    <property type="entry name" value="Lipopolysaccharide (LPS) transport protein A like domain"/>
    <property type="match status" value="1"/>
</dbReference>
<dbReference type="GO" id="GO:0043165">
    <property type="term" value="P:Gram-negative-bacterium-type cell outer membrane assembly"/>
    <property type="evidence" value="ECO:0007669"/>
    <property type="project" value="UniProtKB-UniRule"/>
</dbReference>
<comment type="caution">
    <text evidence="4">The sequence shown here is derived from an EMBL/GenBank/DDBJ whole genome shotgun (WGS) entry which is preliminary data.</text>
</comment>
<dbReference type="InterPro" id="IPR007543">
    <property type="entry name" value="LptD_C"/>
</dbReference>
<name>G2J9T1_9BURK</name>
<comment type="caution">
    <text evidence="2">Lacks conserved residue(s) required for the propagation of feature annotation.</text>
</comment>
<dbReference type="Proteomes" id="UP000054051">
    <property type="component" value="Unassembled WGS sequence"/>
</dbReference>
<comment type="function">
    <text evidence="2">Together with LptE, is involved in the assembly of lipopolysaccharide (LPS) at the surface of the outer membrane.</text>
</comment>
<evidence type="ECO:0000313" key="4">
    <source>
        <dbReference type="EMBL" id="CCD29528.1"/>
    </source>
</evidence>
<dbReference type="AlphaFoldDB" id="G2J9T1"/>
<feature type="domain" description="LptD C-terminal" evidence="3">
    <location>
        <begin position="283"/>
        <end position="673"/>
    </location>
</feature>
<dbReference type="EMBL" id="CAFB01000042">
    <property type="protein sequence ID" value="CCD29528.1"/>
    <property type="molecule type" value="Genomic_DNA"/>
</dbReference>
<dbReference type="InterPro" id="IPR050218">
    <property type="entry name" value="LptD"/>
</dbReference>
<keyword evidence="2" id="KW-0998">Cell outer membrane</keyword>
<dbReference type="PANTHER" id="PTHR30189:SF1">
    <property type="entry name" value="LPS-ASSEMBLY PROTEIN LPTD"/>
    <property type="match status" value="1"/>
</dbReference>
<comment type="subcellular location">
    <subcellularLocation>
        <location evidence="2">Cell outer membrane</location>
    </subcellularLocation>
</comment>
<keyword evidence="5" id="KW-1185">Reference proteome</keyword>
<keyword evidence="2" id="KW-0472">Membrane</keyword>
<organism evidence="4 5">
    <name type="scientific">Candidatus Glomeribacter gigasporarum BEG34</name>
    <dbReference type="NCBI Taxonomy" id="1070319"/>
    <lineage>
        <taxon>Bacteria</taxon>
        <taxon>Pseudomonadati</taxon>
        <taxon>Pseudomonadota</taxon>
        <taxon>Betaproteobacteria</taxon>
        <taxon>Burkholderiales</taxon>
        <taxon>Burkholderiaceae</taxon>
        <taxon>Candidatus Glomeribacter</taxon>
    </lineage>
</organism>
<dbReference type="PANTHER" id="PTHR30189">
    <property type="entry name" value="LPS-ASSEMBLY PROTEIN"/>
    <property type="match status" value="1"/>
</dbReference>
<accession>G2J9T1</accession>